<dbReference type="CTD" id="4541"/>
<feature type="transmembrane region" description="Helical" evidence="1">
    <location>
        <begin position="106"/>
        <end position="134"/>
    </location>
</feature>
<accession>A0A0H3W0Z4</accession>
<sequence length="143" mass="17119">MLSFLLGLFFVSSMQPMSMISMLILIVLFYSYIMYIVLGGYWFSYALVMVMLSGVLVVFTYMVSLIPNEKFEEYNLLYLLIVMMFMVSGYYMWMYQWKFSFISLSLWYSFFSSMNIFMVSFLLLIMLLVVWLSYYGYGAFRVF</sequence>
<keyword evidence="1" id="KW-0472">Membrane</keyword>
<geneLocation type="mitochondrion" evidence="2"/>
<feature type="transmembrane region" description="Helical" evidence="1">
    <location>
        <begin position="45"/>
        <end position="64"/>
    </location>
</feature>
<dbReference type="AlphaFoldDB" id="A0A0H3W0Z4"/>
<feature type="transmembrane region" description="Helical" evidence="1">
    <location>
        <begin position="76"/>
        <end position="94"/>
    </location>
</feature>
<feature type="transmembrane region" description="Helical" evidence="1">
    <location>
        <begin position="20"/>
        <end position="38"/>
    </location>
</feature>
<reference evidence="2" key="1">
    <citation type="submission" date="2015-01" db="EMBL/GenBank/DDBJ databases">
        <title>The complete mitochonrial genome of Carrhotus xanthogramma.</title>
        <authorList>
            <person name="Li C."/>
            <person name="Wang Z.-L."/>
            <person name="Yu X.-P."/>
        </authorList>
    </citation>
    <scope>NUCLEOTIDE SEQUENCE</scope>
</reference>
<dbReference type="RefSeq" id="YP_009158059.1">
    <property type="nucleotide sequence ID" value="NC_027492.1"/>
</dbReference>
<name>A0A0H3W0Z4_CARXA</name>
<protein>
    <submittedName>
        <fullName evidence="2">NADH dehydrogenase subunit 6</fullName>
    </submittedName>
</protein>
<keyword evidence="2" id="KW-0496">Mitochondrion</keyword>
<organism evidence="2">
    <name type="scientific">Carrhotus xanthogramma</name>
    <name type="common">Jumpimg spider</name>
    <dbReference type="NCBI Taxonomy" id="1112393"/>
    <lineage>
        <taxon>Eukaryota</taxon>
        <taxon>Metazoa</taxon>
        <taxon>Ecdysozoa</taxon>
        <taxon>Arthropoda</taxon>
        <taxon>Chelicerata</taxon>
        <taxon>Arachnida</taxon>
        <taxon>Araneae</taxon>
        <taxon>Araneomorphae</taxon>
        <taxon>Entelegynae</taxon>
        <taxon>Dionycha</taxon>
        <taxon>Salticidae</taxon>
        <taxon>Salticinae</taxon>
        <taxon>Salticoida</taxon>
        <taxon>Salticini</taxon>
        <taxon>Carrhotus</taxon>
    </lineage>
</organism>
<evidence type="ECO:0000256" key="1">
    <source>
        <dbReference type="SAM" id="Phobius"/>
    </source>
</evidence>
<evidence type="ECO:0000313" key="2">
    <source>
        <dbReference type="EMBL" id="AKH36475.1"/>
    </source>
</evidence>
<proteinExistence type="predicted"/>
<dbReference type="GeneID" id="25019642"/>
<gene>
    <name evidence="2" type="primary">ND6</name>
</gene>
<keyword evidence="1" id="KW-0812">Transmembrane</keyword>
<keyword evidence="1" id="KW-1133">Transmembrane helix</keyword>
<dbReference type="EMBL" id="KP402247">
    <property type="protein sequence ID" value="AKH36475.1"/>
    <property type="molecule type" value="Genomic_DNA"/>
</dbReference>